<dbReference type="InterPro" id="IPR051203">
    <property type="entry name" value="Polysaccharide_Synthase-Rel"/>
</dbReference>
<name>A0A6L5XGG2_9BACT</name>
<accession>A0A6L5XGG2</accession>
<feature type="transmembrane region" description="Helical" evidence="2">
    <location>
        <begin position="21"/>
        <end position="42"/>
    </location>
</feature>
<keyword evidence="2" id="KW-1133">Transmembrane helix</keyword>
<feature type="transmembrane region" description="Helical" evidence="2">
    <location>
        <begin position="160"/>
        <end position="177"/>
    </location>
</feature>
<dbReference type="PANTHER" id="PTHR43318:SF1">
    <property type="entry name" value="POLYSACCHARIDE BIOSYNTHESIS PROTEIN EPSC-RELATED"/>
    <property type="match status" value="1"/>
</dbReference>
<feature type="transmembrane region" description="Helical" evidence="2">
    <location>
        <begin position="93"/>
        <end position="114"/>
    </location>
</feature>
<comment type="caution">
    <text evidence="4">The sequence shown here is derived from an EMBL/GenBank/DDBJ whole genome shotgun (WGS) entry which is preliminary data.</text>
</comment>
<dbReference type="PANTHER" id="PTHR43318">
    <property type="entry name" value="UDP-N-ACETYLGLUCOSAMINE 4,6-DEHYDRATASE"/>
    <property type="match status" value="1"/>
</dbReference>
<gene>
    <name evidence="4" type="ORF">FYJ29_12715</name>
</gene>
<keyword evidence="2" id="KW-0812">Transmembrane</keyword>
<evidence type="ECO:0000313" key="4">
    <source>
        <dbReference type="EMBL" id="MSS18609.1"/>
    </source>
</evidence>
<dbReference type="InterPro" id="IPR003869">
    <property type="entry name" value="Polysac_CapD-like"/>
</dbReference>
<feature type="transmembrane region" description="Helical" evidence="2">
    <location>
        <begin position="120"/>
        <end position="139"/>
    </location>
</feature>
<dbReference type="EMBL" id="VULT01000026">
    <property type="protein sequence ID" value="MSS18609.1"/>
    <property type="molecule type" value="Genomic_DNA"/>
</dbReference>
<evidence type="ECO:0000259" key="3">
    <source>
        <dbReference type="Pfam" id="PF02719"/>
    </source>
</evidence>
<feature type="transmembrane region" description="Helical" evidence="2">
    <location>
        <begin position="54"/>
        <end position="73"/>
    </location>
</feature>
<dbReference type="CDD" id="cd05237">
    <property type="entry name" value="UDP_invert_4-6DH_SDR_e"/>
    <property type="match status" value="1"/>
</dbReference>
<dbReference type="SUPFAM" id="SSF51735">
    <property type="entry name" value="NAD(P)-binding Rossmann-fold domains"/>
    <property type="match status" value="1"/>
</dbReference>
<keyword evidence="2" id="KW-0472">Membrane</keyword>
<evidence type="ECO:0000256" key="2">
    <source>
        <dbReference type="SAM" id="Phobius"/>
    </source>
</evidence>
<comment type="similarity">
    <text evidence="1">Belongs to the polysaccharide synthase family.</text>
</comment>
<dbReference type="RefSeq" id="WP_154328171.1">
    <property type="nucleotide sequence ID" value="NZ_CP045696.1"/>
</dbReference>
<dbReference type="InterPro" id="IPR036291">
    <property type="entry name" value="NAD(P)-bd_dom_sf"/>
</dbReference>
<sequence length="668" mass="75021">MFNKVLYTKWMRAARLKTAPRWLILLADLIIVASSYTLVSLPDVITGTSVGHPLVFFGNMGIMLLVYFLVTYLSRSYTHIIRLSAIEDLYRQFLVTLIATVILLVINIVSILVTPSHNELMRFWTIIVTGVISFAFLVMERLVVKQLYSMMMHSEFGRKPVLVLGTSLNSLILANALKNEIGGKFRPVGLLSTGNNKQGKHTINGFEVYQYDPETVANIFVGNGIYALIFGSDHVELMRNGFADQFINNNIRLLLINKVQEFEPDGDDDSHNDNISTHVKEVQIEDLLGRDPIVLNNMLVRNHIKGSCVLITGACGSIGSEIVRQVAAYKASKIVLVDQAETPMHDMALEMKQKFPDIDIVLYMGDIQNRDRMERAFASYRPKYVFHAAAYKHVPMMEKNPTEAVLTNVMGTRNIADLALKYGVYKFVMISTDKAVNPSNVMGCTKRLAEIYTQSLFFSAQHQGKNTQFITTRFGNVLGSNGSVIPLFRKQIAEGGPVTVTDKHIIRYFMTIPEACSLVLDAGCMGHGGEIYIFDMGKPVKIYDLATRMISLAGLKPGIDIKIEEIGLRPGEKLYEELLNDKEKTIKTDNEKIMIAKVRTYDFKTVLNNIQNIIGYASQGNTHDMIMAMKEFVPEFKSMNSVYEKIDKEIAQGNTPGVTSVPETEMYY</sequence>
<dbReference type="Proteomes" id="UP000483362">
    <property type="component" value="Unassembled WGS sequence"/>
</dbReference>
<evidence type="ECO:0000313" key="5">
    <source>
        <dbReference type="Proteomes" id="UP000483362"/>
    </source>
</evidence>
<keyword evidence="5" id="KW-1185">Reference proteome</keyword>
<dbReference type="Gene3D" id="3.40.50.720">
    <property type="entry name" value="NAD(P)-binding Rossmann-like Domain"/>
    <property type="match status" value="2"/>
</dbReference>
<dbReference type="Pfam" id="PF02719">
    <property type="entry name" value="Polysacc_synt_2"/>
    <property type="match status" value="1"/>
</dbReference>
<evidence type="ECO:0000256" key="1">
    <source>
        <dbReference type="ARBA" id="ARBA00007430"/>
    </source>
</evidence>
<reference evidence="4 5" key="1">
    <citation type="submission" date="2019-08" db="EMBL/GenBank/DDBJ databases">
        <title>In-depth cultivation of the pig gut microbiome towards novel bacterial diversity and tailored functional studies.</title>
        <authorList>
            <person name="Wylensek D."/>
            <person name="Hitch T.C.A."/>
            <person name="Clavel T."/>
        </authorList>
    </citation>
    <scope>NUCLEOTIDE SEQUENCE [LARGE SCALE GENOMIC DNA]</scope>
    <source>
        <strain evidence="4 5">Oil-RF-744-WCA-WT-10</strain>
    </source>
</reference>
<organism evidence="4 5">
    <name type="scientific">Sodaliphilus pleomorphus</name>
    <dbReference type="NCBI Taxonomy" id="2606626"/>
    <lineage>
        <taxon>Bacteria</taxon>
        <taxon>Pseudomonadati</taxon>
        <taxon>Bacteroidota</taxon>
        <taxon>Bacteroidia</taxon>
        <taxon>Bacteroidales</taxon>
        <taxon>Muribaculaceae</taxon>
        <taxon>Sodaliphilus</taxon>
    </lineage>
</organism>
<protein>
    <submittedName>
        <fullName evidence="4">Polysaccharide biosynthesis protein</fullName>
    </submittedName>
</protein>
<proteinExistence type="inferred from homology"/>
<feature type="domain" description="Polysaccharide biosynthesis protein CapD-like" evidence="3">
    <location>
        <begin position="309"/>
        <end position="597"/>
    </location>
</feature>
<dbReference type="AlphaFoldDB" id="A0A6L5XGG2"/>